<keyword evidence="5 8" id="KW-0472">Membrane</keyword>
<dbReference type="NCBIfam" id="NF009967">
    <property type="entry name" value="PRK13430.1"/>
    <property type="match status" value="1"/>
</dbReference>
<evidence type="ECO:0000256" key="8">
    <source>
        <dbReference type="HAMAP-Rule" id="MF_01416"/>
    </source>
</evidence>
<dbReference type="PROSITE" id="PS00389">
    <property type="entry name" value="ATPASE_DELTA"/>
    <property type="match status" value="1"/>
</dbReference>
<sequence length="274" mass="29421">MTEMYAASREALGAARASLQAELSANTDGTGAGRIGRDLFLVVDVLDAERSLRGLLSDPSAEQSARERLADTVFSERIGESAQKVLRSAVGQQWSSARDLVDSVELLGREAFLVSADQQGRLAVVEDELFRLGRIVAGNPELEIALTDRTADPERKRQLISRLLYDKVTSVTEALAAQGVGRLSGPPAALFDTLSNMAADRRDQAVAHVRSATSMTELQQQKLVDSLSRLYNRRVTVHVEVDPALLSGVVVRVGDEVIDGSGAGRLAAVRKSIG</sequence>
<proteinExistence type="inferred from homology"/>
<keyword evidence="3 8" id="KW-0375">Hydrogen ion transport</keyword>
<keyword evidence="2 8" id="KW-0813">Transport</keyword>
<dbReference type="HAMAP" id="MF_01416">
    <property type="entry name" value="ATP_synth_delta_bact"/>
    <property type="match status" value="1"/>
</dbReference>
<dbReference type="InterPro" id="IPR020781">
    <property type="entry name" value="ATPase_OSCP/d_CS"/>
</dbReference>
<comment type="function">
    <text evidence="8">This protein is part of the stalk that links CF(0) to CF(1). It either transmits conformational changes from CF(0) to CF(1) or is implicated in proton conduction.</text>
</comment>
<keyword evidence="10" id="KW-1185">Reference proteome</keyword>
<evidence type="ECO:0000256" key="2">
    <source>
        <dbReference type="ARBA" id="ARBA00022448"/>
    </source>
</evidence>
<dbReference type="NCBIfam" id="TIGR01145">
    <property type="entry name" value="ATP_synt_delta"/>
    <property type="match status" value="1"/>
</dbReference>
<comment type="caution">
    <text evidence="9">The sequence shown here is derived from an EMBL/GenBank/DDBJ whole genome shotgun (WGS) entry which is preliminary data.</text>
</comment>
<comment type="function">
    <text evidence="8">F(1)F(0) ATP synthase produces ATP from ADP in the presence of a proton or sodium gradient. F-type ATPases consist of two structural domains, F(1) containing the extramembraneous catalytic core and F(0) containing the membrane proton channel, linked together by a central stalk and a peripheral stalk. During catalysis, ATP synthesis in the catalytic domain of F(1) is coupled via a rotary mechanism of the central stalk subunits to proton translocation.</text>
</comment>
<evidence type="ECO:0000256" key="1">
    <source>
        <dbReference type="ARBA" id="ARBA00004370"/>
    </source>
</evidence>
<keyword evidence="7 8" id="KW-0066">ATP synthesis</keyword>
<dbReference type="PANTHER" id="PTHR11910">
    <property type="entry name" value="ATP SYNTHASE DELTA CHAIN"/>
    <property type="match status" value="1"/>
</dbReference>
<evidence type="ECO:0000313" key="9">
    <source>
        <dbReference type="EMBL" id="GAA4812985.1"/>
    </source>
</evidence>
<accession>A0ABP9CLB5</accession>
<evidence type="ECO:0000256" key="4">
    <source>
        <dbReference type="ARBA" id="ARBA00023065"/>
    </source>
</evidence>
<evidence type="ECO:0000256" key="5">
    <source>
        <dbReference type="ARBA" id="ARBA00023136"/>
    </source>
</evidence>
<evidence type="ECO:0000256" key="7">
    <source>
        <dbReference type="ARBA" id="ARBA00023310"/>
    </source>
</evidence>
<dbReference type="Proteomes" id="UP001500839">
    <property type="component" value="Unassembled WGS sequence"/>
</dbReference>
<keyword evidence="4 8" id="KW-0406">Ion transport</keyword>
<keyword evidence="6 8" id="KW-0139">CF(1)</keyword>
<name>A0ABP9CLB5_9ACTN</name>
<comment type="similarity">
    <text evidence="8">Belongs to the ATPase delta chain family.</text>
</comment>
<protein>
    <recommendedName>
        <fullName evidence="8">ATP synthase subunit delta</fullName>
    </recommendedName>
    <alternativeName>
        <fullName evidence="8">ATP synthase F(1) sector subunit delta</fullName>
    </alternativeName>
    <alternativeName>
        <fullName evidence="8">F-type ATPase subunit delta</fullName>
        <shortName evidence="8">F-ATPase subunit delta</shortName>
    </alternativeName>
</protein>
<comment type="subcellular location">
    <subcellularLocation>
        <location evidence="8">Cell membrane</location>
        <topology evidence="8">Peripheral membrane protein</topology>
    </subcellularLocation>
    <subcellularLocation>
        <location evidence="1">Membrane</location>
    </subcellularLocation>
</comment>
<dbReference type="EMBL" id="BAABKQ010000001">
    <property type="protein sequence ID" value="GAA4812985.1"/>
    <property type="molecule type" value="Genomic_DNA"/>
</dbReference>
<organism evidence="9 10">
    <name type="scientific">Tomitella cavernea</name>
    <dbReference type="NCBI Taxonomy" id="1387982"/>
    <lineage>
        <taxon>Bacteria</taxon>
        <taxon>Bacillati</taxon>
        <taxon>Actinomycetota</taxon>
        <taxon>Actinomycetes</taxon>
        <taxon>Mycobacteriales</taxon>
        <taxon>Tomitella</taxon>
    </lineage>
</organism>
<dbReference type="Pfam" id="PF00213">
    <property type="entry name" value="OSCP"/>
    <property type="match status" value="1"/>
</dbReference>
<reference evidence="10" key="1">
    <citation type="journal article" date="2019" name="Int. J. Syst. Evol. Microbiol.">
        <title>The Global Catalogue of Microorganisms (GCM) 10K type strain sequencing project: providing services to taxonomists for standard genome sequencing and annotation.</title>
        <authorList>
            <consortium name="The Broad Institute Genomics Platform"/>
            <consortium name="The Broad Institute Genome Sequencing Center for Infectious Disease"/>
            <person name="Wu L."/>
            <person name="Ma J."/>
        </authorList>
    </citation>
    <scope>NUCLEOTIDE SEQUENCE [LARGE SCALE GENOMIC DNA]</scope>
    <source>
        <strain evidence="10">JCM 18542</strain>
    </source>
</reference>
<evidence type="ECO:0000256" key="6">
    <source>
        <dbReference type="ARBA" id="ARBA00023196"/>
    </source>
</evidence>
<gene>
    <name evidence="8" type="primary">atpH</name>
    <name evidence="9" type="ORF">GCM10023353_17330</name>
</gene>
<evidence type="ECO:0000256" key="3">
    <source>
        <dbReference type="ARBA" id="ARBA00022781"/>
    </source>
</evidence>
<evidence type="ECO:0000313" key="10">
    <source>
        <dbReference type="Proteomes" id="UP001500839"/>
    </source>
</evidence>
<dbReference type="InterPro" id="IPR000711">
    <property type="entry name" value="ATPase_OSCP/dsu"/>
</dbReference>
<keyword evidence="8" id="KW-1003">Cell membrane</keyword>